<gene>
    <name evidence="3" type="primary">LOC101849217</name>
</gene>
<accession>A0ABM0JSS9</accession>
<evidence type="ECO:0000313" key="3">
    <source>
        <dbReference type="RefSeq" id="XP_005100668.2"/>
    </source>
</evidence>
<dbReference type="Gene3D" id="2.40.128.20">
    <property type="match status" value="1"/>
</dbReference>
<dbReference type="SUPFAM" id="SSF50814">
    <property type="entry name" value="Lipocalins"/>
    <property type="match status" value="1"/>
</dbReference>
<sequence>MAEALVGSWNYDSAENMEAYMDAQGIPDEMRELARTSKPKVEISKNGNVWTIKTTAGDKVSETNYPVGEEIETMTLVGKTVKALLKETANGLIETQKSDGSETTFERAVEDGHFIYKMSAKGVQAKVKFVKG</sequence>
<evidence type="ECO:0000256" key="1">
    <source>
        <dbReference type="ARBA" id="ARBA00008390"/>
    </source>
</evidence>
<comment type="similarity">
    <text evidence="1">Belongs to the calycin superfamily. Fatty-acid binding protein (FABP) family.</text>
</comment>
<dbReference type="InterPro" id="IPR012674">
    <property type="entry name" value="Calycin"/>
</dbReference>
<dbReference type="InterPro" id="IPR031259">
    <property type="entry name" value="ILBP"/>
</dbReference>
<dbReference type="Proteomes" id="UP000694888">
    <property type="component" value="Unplaced"/>
</dbReference>
<name>A0ABM0JSS9_APLCA</name>
<organism evidence="2 3">
    <name type="scientific">Aplysia californica</name>
    <name type="common">California sea hare</name>
    <dbReference type="NCBI Taxonomy" id="6500"/>
    <lineage>
        <taxon>Eukaryota</taxon>
        <taxon>Metazoa</taxon>
        <taxon>Spiralia</taxon>
        <taxon>Lophotrochozoa</taxon>
        <taxon>Mollusca</taxon>
        <taxon>Gastropoda</taxon>
        <taxon>Heterobranchia</taxon>
        <taxon>Euthyneura</taxon>
        <taxon>Tectipleura</taxon>
        <taxon>Aplysiida</taxon>
        <taxon>Aplysioidea</taxon>
        <taxon>Aplysiidae</taxon>
        <taxon>Aplysia</taxon>
    </lineage>
</organism>
<dbReference type="RefSeq" id="XP_005100668.2">
    <property type="nucleotide sequence ID" value="XM_005100611.2"/>
</dbReference>
<protein>
    <submittedName>
        <fullName evidence="3">Fatty acid-binding protein, heart</fullName>
    </submittedName>
</protein>
<dbReference type="CDD" id="cd00742">
    <property type="entry name" value="FABP"/>
    <property type="match status" value="1"/>
</dbReference>
<dbReference type="GeneID" id="101849217"/>
<dbReference type="PANTHER" id="PTHR11955">
    <property type="entry name" value="FATTY ACID BINDING PROTEIN"/>
    <property type="match status" value="1"/>
</dbReference>
<keyword evidence="2" id="KW-1185">Reference proteome</keyword>
<dbReference type="Pfam" id="PF14651">
    <property type="entry name" value="Lipocalin_7"/>
    <property type="match status" value="1"/>
</dbReference>
<reference evidence="3" key="1">
    <citation type="submission" date="2025-08" db="UniProtKB">
        <authorList>
            <consortium name="RefSeq"/>
        </authorList>
    </citation>
    <scope>IDENTIFICATION</scope>
</reference>
<evidence type="ECO:0000313" key="2">
    <source>
        <dbReference type="Proteomes" id="UP000694888"/>
    </source>
</evidence>
<proteinExistence type="inferred from homology"/>